<proteinExistence type="predicted"/>
<dbReference type="STRING" id="1842532.A7E78_09415"/>
<dbReference type="KEGG" id="pef:A7E78_09415"/>
<dbReference type="Pfam" id="PF08241">
    <property type="entry name" value="Methyltransf_11"/>
    <property type="match status" value="1"/>
</dbReference>
<feature type="domain" description="Methyltransferase type 11" evidence="1">
    <location>
        <begin position="44"/>
        <end position="136"/>
    </location>
</feature>
<sequence length="236" mass="25764">MAAPRLYETDILRRAAGNTLRPGGLTLLQEGLQRVNWPAGTRVLDIGCGTGTTAAYLRQTQSLQAIGLDLSEQLLAEGAAANPGLPLIRSRAEKLPIADGSLDGMTCECVLSLVNDPLGTLREFSRVLKDGGQLLFSDIYRRRNITNQELPDNCCFAGATSRERLLDWLHKAGFTVQLWQDRSHLLAELAARLAWQNGSLIEFWSQFAANGDGRPMQQAVKAMRPGYCLVVAAKQG</sequence>
<dbReference type="AlphaFoldDB" id="A0A1L3GT99"/>
<dbReference type="InterPro" id="IPR029063">
    <property type="entry name" value="SAM-dependent_MTases_sf"/>
</dbReference>
<organism evidence="2 3">
    <name type="scientific">Syntrophotalea acetylenivorans</name>
    <dbReference type="NCBI Taxonomy" id="1842532"/>
    <lineage>
        <taxon>Bacteria</taxon>
        <taxon>Pseudomonadati</taxon>
        <taxon>Thermodesulfobacteriota</taxon>
        <taxon>Desulfuromonadia</taxon>
        <taxon>Desulfuromonadales</taxon>
        <taxon>Syntrophotaleaceae</taxon>
        <taxon>Syntrophotalea</taxon>
    </lineage>
</organism>
<dbReference type="NCBIfam" id="NF045667">
    <property type="entry name" value="MTase_DVU1556"/>
    <property type="match status" value="1"/>
</dbReference>
<dbReference type="GO" id="GO:0008757">
    <property type="term" value="F:S-adenosylmethionine-dependent methyltransferase activity"/>
    <property type="evidence" value="ECO:0007669"/>
    <property type="project" value="InterPro"/>
</dbReference>
<dbReference type="PANTHER" id="PTHR43591:SF24">
    <property type="entry name" value="2-METHOXY-6-POLYPRENYL-1,4-BENZOQUINOL METHYLASE, MITOCHONDRIAL"/>
    <property type="match status" value="1"/>
</dbReference>
<protein>
    <recommendedName>
        <fullName evidence="1">Methyltransferase type 11 domain-containing protein</fullName>
    </recommendedName>
</protein>
<reference evidence="2 3" key="1">
    <citation type="journal article" date="2017" name="Genome Announc.">
        <title>Complete Genome Sequences of Two Acetylene-Fermenting Pelobacter acetylenicus Strains.</title>
        <authorList>
            <person name="Sutton J.M."/>
            <person name="Baesman S.M."/>
            <person name="Fierst J.L."/>
            <person name="Poret-Peterson A.T."/>
            <person name="Oremland R.S."/>
            <person name="Dunlap D.S."/>
            <person name="Akob D.M."/>
        </authorList>
    </citation>
    <scope>NUCLEOTIDE SEQUENCE [LARGE SCALE GENOMIC DNA]</scope>
    <source>
        <strain evidence="2 3">SFB93</strain>
    </source>
</reference>
<accession>A0A1L3GT99</accession>
<dbReference type="EMBL" id="CP015519">
    <property type="protein sequence ID" value="APG29090.1"/>
    <property type="molecule type" value="Genomic_DNA"/>
</dbReference>
<dbReference type="Gene3D" id="3.40.50.150">
    <property type="entry name" value="Vaccinia Virus protein VP39"/>
    <property type="match status" value="1"/>
</dbReference>
<dbReference type="Proteomes" id="UP000182517">
    <property type="component" value="Chromosome"/>
</dbReference>
<dbReference type="CDD" id="cd02440">
    <property type="entry name" value="AdoMet_MTases"/>
    <property type="match status" value="1"/>
</dbReference>
<evidence type="ECO:0000313" key="2">
    <source>
        <dbReference type="EMBL" id="APG29090.1"/>
    </source>
</evidence>
<dbReference type="SUPFAM" id="SSF53335">
    <property type="entry name" value="S-adenosyl-L-methionine-dependent methyltransferases"/>
    <property type="match status" value="1"/>
</dbReference>
<name>A0A1L3GT99_9BACT</name>
<evidence type="ECO:0000313" key="3">
    <source>
        <dbReference type="Proteomes" id="UP000182517"/>
    </source>
</evidence>
<gene>
    <name evidence="2" type="ORF">A7E78_09415</name>
</gene>
<keyword evidence="3" id="KW-1185">Reference proteome</keyword>
<dbReference type="PANTHER" id="PTHR43591">
    <property type="entry name" value="METHYLTRANSFERASE"/>
    <property type="match status" value="1"/>
</dbReference>
<dbReference type="InterPro" id="IPR013216">
    <property type="entry name" value="Methyltransf_11"/>
</dbReference>
<evidence type="ECO:0000259" key="1">
    <source>
        <dbReference type="Pfam" id="PF08241"/>
    </source>
</evidence>